<evidence type="ECO:0000313" key="2">
    <source>
        <dbReference type="Proteomes" id="UP000008743"/>
    </source>
</evidence>
<dbReference type="CDD" id="cd02440">
    <property type="entry name" value="AdoMet_MTases"/>
    <property type="match status" value="1"/>
</dbReference>
<dbReference type="Pfam" id="PF10294">
    <property type="entry name" value="Methyltransf_16"/>
    <property type="match status" value="1"/>
</dbReference>
<dbReference type="Gene3D" id="3.40.50.150">
    <property type="entry name" value="Vaccinia Virus protein VP39"/>
    <property type="match status" value="1"/>
</dbReference>
<name>A0A0D2UER2_CAPO3</name>
<gene>
    <name evidence="1" type="ORF">CAOG_004355</name>
</gene>
<dbReference type="RefSeq" id="XP_004348183.1">
    <property type="nucleotide sequence ID" value="XM_004348133.2"/>
</dbReference>
<dbReference type="InterPro" id="IPR029063">
    <property type="entry name" value="SAM-dependent_MTases_sf"/>
</dbReference>
<reference evidence="2" key="1">
    <citation type="submission" date="2011-02" db="EMBL/GenBank/DDBJ databases">
        <title>The Genome Sequence of Capsaspora owczarzaki ATCC 30864.</title>
        <authorList>
            <person name="Russ C."/>
            <person name="Cuomo C."/>
            <person name="Burger G."/>
            <person name="Gray M.W."/>
            <person name="Holland P.W.H."/>
            <person name="King N."/>
            <person name="Lang F.B.F."/>
            <person name="Roger A.J."/>
            <person name="Ruiz-Trillo I."/>
            <person name="Young S.K."/>
            <person name="Zeng Q."/>
            <person name="Gargeya S."/>
            <person name="Alvarado L."/>
            <person name="Berlin A."/>
            <person name="Chapman S.B."/>
            <person name="Chen Z."/>
            <person name="Freedman E."/>
            <person name="Gellesch M."/>
            <person name="Goldberg J."/>
            <person name="Griggs A."/>
            <person name="Gujja S."/>
            <person name="Heilman E."/>
            <person name="Heiman D."/>
            <person name="Howarth C."/>
            <person name="Mehta T."/>
            <person name="Neiman D."/>
            <person name="Pearson M."/>
            <person name="Roberts A."/>
            <person name="Saif S."/>
            <person name="Shea T."/>
            <person name="Shenoy N."/>
            <person name="Sisk P."/>
            <person name="Stolte C."/>
            <person name="Sykes S."/>
            <person name="White J."/>
            <person name="Yandava C."/>
            <person name="Haas B."/>
            <person name="Nusbaum C."/>
            <person name="Birren B."/>
        </authorList>
    </citation>
    <scope>NUCLEOTIDE SEQUENCE</scope>
    <source>
        <strain evidence="2">ATCC 30864</strain>
    </source>
</reference>
<sequence>MSSVRIEVAGRSVQVREDLSIDSTGAKVWNTSIVLLRHLEKMRRKLKYDQPGRRVLELGAGCGLLGISLASMGWHVTVTDMAVMLPLLRENVAQARSSVATTDEQDASSNTTRLESGGTLTVRELCWGETDLSEFNGPFDCIVGTDVVFLERLVDPLINTLDQLGDTSTNVFICIEPRNAVAYDMFLKRAEQLYDIKQLTPDAEFRDDFVKLFQLRKRFLATSSDE</sequence>
<dbReference type="Proteomes" id="UP000008743">
    <property type="component" value="Unassembled WGS sequence"/>
</dbReference>
<dbReference type="FunCoup" id="A0A0D2UER2">
    <property type="interactions" value="358"/>
</dbReference>
<dbReference type="InterPro" id="IPR019410">
    <property type="entry name" value="Methyltransf_16"/>
</dbReference>
<dbReference type="PANTHER" id="PTHR14614:SF109">
    <property type="entry name" value="RIBOSOMAL LYSINE N-METHYLTRANSFERASE 5"/>
    <property type="match status" value="1"/>
</dbReference>
<dbReference type="eggNOG" id="KOG2793">
    <property type="taxonomic scope" value="Eukaryota"/>
</dbReference>
<organism evidence="1 2">
    <name type="scientific">Capsaspora owczarzaki (strain ATCC 30864)</name>
    <dbReference type="NCBI Taxonomy" id="595528"/>
    <lineage>
        <taxon>Eukaryota</taxon>
        <taxon>Filasterea</taxon>
        <taxon>Capsaspora</taxon>
    </lineage>
</organism>
<dbReference type="EMBL" id="KE346365">
    <property type="protein sequence ID" value="KJE93591.1"/>
    <property type="molecule type" value="Genomic_DNA"/>
</dbReference>
<proteinExistence type="predicted"/>
<dbReference type="PhylomeDB" id="A0A0D2UER2"/>
<accession>A0A0D2UER2</accession>
<keyword evidence="2" id="KW-1185">Reference proteome</keyword>
<evidence type="ECO:0000313" key="1">
    <source>
        <dbReference type="EMBL" id="KJE93591.1"/>
    </source>
</evidence>
<dbReference type="PANTHER" id="PTHR14614">
    <property type="entry name" value="HEPATOCELLULAR CARCINOMA-ASSOCIATED ANTIGEN"/>
    <property type="match status" value="1"/>
</dbReference>
<dbReference type="OMA" id="SECMDER"/>
<protein>
    <submittedName>
        <fullName evidence="1">Uncharacterized protein</fullName>
    </submittedName>
</protein>
<dbReference type="InParanoid" id="A0A0D2UER2"/>
<dbReference type="AlphaFoldDB" id="A0A0D2UER2"/>
<dbReference type="STRING" id="595528.A0A0D2UER2"/>
<dbReference type="SUPFAM" id="SSF53335">
    <property type="entry name" value="S-adenosyl-L-methionine-dependent methyltransferases"/>
    <property type="match status" value="1"/>
</dbReference>
<dbReference type="OrthoDB" id="413520at2759"/>